<protein>
    <recommendedName>
        <fullName evidence="3">2',5' RNA ligase family</fullName>
    </recommendedName>
</protein>
<evidence type="ECO:0000313" key="1">
    <source>
        <dbReference type="EMBL" id="KZL94515.1"/>
    </source>
</evidence>
<reference evidence="1 2" key="1">
    <citation type="submission" date="2016-04" db="EMBL/GenBank/DDBJ databases">
        <title>Genome sequence of Clostridium magnum DSM 2767.</title>
        <authorList>
            <person name="Poehlein A."/>
            <person name="Uhlig R."/>
            <person name="Fischer R."/>
            <person name="Bahl H."/>
            <person name="Daniel R."/>
        </authorList>
    </citation>
    <scope>NUCLEOTIDE SEQUENCE [LARGE SCALE GENOMIC DNA]</scope>
    <source>
        <strain evidence="1 2">DSM 2767</strain>
    </source>
</reference>
<gene>
    <name evidence="1" type="ORF">CLMAG_15680</name>
</gene>
<sequence length="177" mass="21410">MDRYVLVCLIEGKAEKFHDGLVSSVCQKFNKRRQKLPAHITLKAPFETDKISEMERVLEDFTAKRIKTPIKVSGFGKFRRDVIYMDVEVSQEAKEVHDELIEELIKIPWIEFKSNEGKDKVFHCTIVSRRIQDKFKEIWDYVNEHTYVFKLYFDNLSLYKWKDNTWVLYRKFKFREQ</sequence>
<comment type="caution">
    <text evidence="1">The sequence shown here is derived from an EMBL/GenBank/DDBJ whole genome shotgun (WGS) entry which is preliminary data.</text>
</comment>
<dbReference type="Proteomes" id="UP000076603">
    <property type="component" value="Unassembled WGS sequence"/>
</dbReference>
<dbReference type="SUPFAM" id="SSF55144">
    <property type="entry name" value="LigT-like"/>
    <property type="match status" value="1"/>
</dbReference>
<dbReference type="AlphaFoldDB" id="A0A162V3T6"/>
<dbReference type="Pfam" id="PF13563">
    <property type="entry name" value="2_5_RNA_ligase2"/>
    <property type="match status" value="1"/>
</dbReference>
<dbReference type="STRING" id="1121326.CLMAG_15680"/>
<dbReference type="OrthoDB" id="1524661at2"/>
<dbReference type="RefSeq" id="WP_066620486.1">
    <property type="nucleotide sequence ID" value="NZ_FQXL01000019.1"/>
</dbReference>
<dbReference type="Gene3D" id="3.90.1140.10">
    <property type="entry name" value="Cyclic phosphodiesterase"/>
    <property type="match status" value="1"/>
</dbReference>
<evidence type="ECO:0000313" key="2">
    <source>
        <dbReference type="Proteomes" id="UP000076603"/>
    </source>
</evidence>
<proteinExistence type="predicted"/>
<dbReference type="PATRIC" id="fig|1121326.3.peg.1542"/>
<dbReference type="InterPro" id="IPR050580">
    <property type="entry name" value="2H_phosphoesterase_YjcG-like"/>
</dbReference>
<evidence type="ECO:0008006" key="3">
    <source>
        <dbReference type="Google" id="ProtNLM"/>
    </source>
</evidence>
<accession>A0A162V3T6</accession>
<keyword evidence="2" id="KW-1185">Reference proteome</keyword>
<organism evidence="1 2">
    <name type="scientific">Clostridium magnum DSM 2767</name>
    <dbReference type="NCBI Taxonomy" id="1121326"/>
    <lineage>
        <taxon>Bacteria</taxon>
        <taxon>Bacillati</taxon>
        <taxon>Bacillota</taxon>
        <taxon>Clostridia</taxon>
        <taxon>Eubacteriales</taxon>
        <taxon>Clostridiaceae</taxon>
        <taxon>Clostridium</taxon>
    </lineage>
</organism>
<dbReference type="InterPro" id="IPR009097">
    <property type="entry name" value="Cyclic_Pdiesterase"/>
</dbReference>
<name>A0A162V3T6_9CLOT</name>
<dbReference type="EMBL" id="LWAE01000001">
    <property type="protein sequence ID" value="KZL94515.1"/>
    <property type="molecule type" value="Genomic_DNA"/>
</dbReference>
<dbReference type="PANTHER" id="PTHR40037">
    <property type="entry name" value="PHOSPHOESTERASE YJCG-RELATED"/>
    <property type="match status" value="1"/>
</dbReference>
<dbReference type="PANTHER" id="PTHR40037:SF1">
    <property type="entry name" value="PHOSPHOESTERASE SAOUHSC_00951-RELATED"/>
    <property type="match status" value="1"/>
</dbReference>